<gene>
    <name evidence="1" type="ORF">S12H4_50768</name>
</gene>
<name>X1TTP3_9ZZZZ</name>
<sequence>MKKLLKMAKTNRINSWFGWEKYKKLIKAYWKVFKGNYTRLKKIGS</sequence>
<reference evidence="1" key="1">
    <citation type="journal article" date="2014" name="Front. Microbiol.">
        <title>High frequency of phylogenetically diverse reductive dehalogenase-homologous genes in deep subseafloor sedimentary metagenomes.</title>
        <authorList>
            <person name="Kawai M."/>
            <person name="Futagami T."/>
            <person name="Toyoda A."/>
            <person name="Takaki Y."/>
            <person name="Nishi S."/>
            <person name="Hori S."/>
            <person name="Arai W."/>
            <person name="Tsubouchi T."/>
            <person name="Morono Y."/>
            <person name="Uchiyama I."/>
            <person name="Ito T."/>
            <person name="Fujiyama A."/>
            <person name="Inagaki F."/>
            <person name="Takami H."/>
        </authorList>
    </citation>
    <scope>NUCLEOTIDE SEQUENCE</scope>
    <source>
        <strain evidence="1">Expedition CK06-06</strain>
    </source>
</reference>
<evidence type="ECO:0000313" key="1">
    <source>
        <dbReference type="EMBL" id="GAJ08609.1"/>
    </source>
</evidence>
<organism evidence="1">
    <name type="scientific">marine sediment metagenome</name>
    <dbReference type="NCBI Taxonomy" id="412755"/>
    <lineage>
        <taxon>unclassified sequences</taxon>
        <taxon>metagenomes</taxon>
        <taxon>ecological metagenomes</taxon>
    </lineage>
</organism>
<protein>
    <submittedName>
        <fullName evidence="1">Uncharacterized protein</fullName>
    </submittedName>
</protein>
<accession>X1TTP3</accession>
<proteinExistence type="predicted"/>
<feature type="non-terminal residue" evidence="1">
    <location>
        <position position="45"/>
    </location>
</feature>
<dbReference type="EMBL" id="BARW01032011">
    <property type="protein sequence ID" value="GAJ08609.1"/>
    <property type="molecule type" value="Genomic_DNA"/>
</dbReference>
<comment type="caution">
    <text evidence="1">The sequence shown here is derived from an EMBL/GenBank/DDBJ whole genome shotgun (WGS) entry which is preliminary data.</text>
</comment>
<dbReference type="AlphaFoldDB" id="X1TTP3"/>